<evidence type="ECO:0000256" key="1">
    <source>
        <dbReference type="SAM" id="MobiDB-lite"/>
    </source>
</evidence>
<evidence type="ECO:0000313" key="2">
    <source>
        <dbReference type="EMBL" id="VVS99727.1"/>
    </source>
</evidence>
<evidence type="ECO:0000313" key="3">
    <source>
        <dbReference type="Proteomes" id="UP000326857"/>
    </source>
</evidence>
<proteinExistence type="predicted"/>
<accession>A0A5E7Y180</accession>
<feature type="region of interest" description="Disordered" evidence="1">
    <location>
        <begin position="32"/>
        <end position="56"/>
    </location>
</feature>
<sequence>MPSLRASDTVQVKVTRIKASLSLQRFDILDHDRPVRKRHQPALPKKSENTIDMNGGQTERIAQILLRQRHLKTIVTSHANTEQSGMKLAHKVGDALGGIPAAYVDEPCS</sequence>
<reference evidence="2 3" key="1">
    <citation type="submission" date="2019-09" db="EMBL/GenBank/DDBJ databases">
        <authorList>
            <person name="Dittami M. S."/>
        </authorList>
    </citation>
    <scope>NUCLEOTIDE SEQUENCE [LARGE SCALE GENOMIC DNA]</scope>
    <source>
        <strain evidence="2">SPHINGO391</strain>
    </source>
</reference>
<dbReference type="EMBL" id="CABVLI010000025">
    <property type="protein sequence ID" value="VVS99727.1"/>
    <property type="molecule type" value="Genomic_DNA"/>
</dbReference>
<gene>
    <name evidence="2" type="ORF">SPHINGO391_310027</name>
</gene>
<dbReference type="Proteomes" id="UP000326857">
    <property type="component" value="Unassembled WGS sequence"/>
</dbReference>
<protein>
    <submittedName>
        <fullName evidence="2">Uncharacterized protein</fullName>
    </submittedName>
</protein>
<dbReference type="AlphaFoldDB" id="A0A5E7Y180"/>
<organism evidence="2 3">
    <name type="scientific">Sphingomonas aurantiaca</name>
    <dbReference type="NCBI Taxonomy" id="185949"/>
    <lineage>
        <taxon>Bacteria</taxon>
        <taxon>Pseudomonadati</taxon>
        <taxon>Pseudomonadota</taxon>
        <taxon>Alphaproteobacteria</taxon>
        <taxon>Sphingomonadales</taxon>
        <taxon>Sphingomonadaceae</taxon>
        <taxon>Sphingomonas</taxon>
    </lineage>
</organism>
<name>A0A5E7Y180_9SPHN</name>